<proteinExistence type="predicted"/>
<gene>
    <name evidence="3" type="ORF">RFI_11527</name>
</gene>
<feature type="compositionally biased region" description="Low complexity" evidence="1">
    <location>
        <begin position="199"/>
        <end position="250"/>
    </location>
</feature>
<keyword evidence="2" id="KW-0812">Transmembrane</keyword>
<keyword evidence="2" id="KW-0472">Membrane</keyword>
<comment type="caution">
    <text evidence="3">The sequence shown here is derived from an EMBL/GenBank/DDBJ whole genome shotgun (WGS) entry which is preliminary data.</text>
</comment>
<feature type="transmembrane region" description="Helical" evidence="2">
    <location>
        <begin position="12"/>
        <end position="30"/>
    </location>
</feature>
<keyword evidence="4" id="KW-1185">Reference proteome</keyword>
<protein>
    <submittedName>
        <fullName evidence="3">Histone acetyltransferase Spt10</fullName>
    </submittedName>
</protein>
<feature type="non-terminal residue" evidence="3">
    <location>
        <position position="312"/>
    </location>
</feature>
<dbReference type="AlphaFoldDB" id="X6NI73"/>
<name>X6NI73_RETFI</name>
<dbReference type="GO" id="GO:0016740">
    <property type="term" value="F:transferase activity"/>
    <property type="evidence" value="ECO:0007669"/>
    <property type="project" value="UniProtKB-KW"/>
</dbReference>
<dbReference type="EMBL" id="ASPP01008394">
    <property type="protein sequence ID" value="ETO25613.1"/>
    <property type="molecule type" value="Genomic_DNA"/>
</dbReference>
<accession>X6NI73</accession>
<feature type="region of interest" description="Disordered" evidence="1">
    <location>
        <begin position="185"/>
        <end position="250"/>
    </location>
</feature>
<evidence type="ECO:0000313" key="3">
    <source>
        <dbReference type="EMBL" id="ETO25613.1"/>
    </source>
</evidence>
<keyword evidence="2" id="KW-1133">Transmembrane helix</keyword>
<evidence type="ECO:0000256" key="1">
    <source>
        <dbReference type="SAM" id="MobiDB-lite"/>
    </source>
</evidence>
<sequence>MTCKQFTLEMTFSIIIIIIIIIIIVIIAIIKQDDDLKKKKNPTHRNDKAIQRYQSRQPCNNRCIISKMIKLPPLGGNDGFAPVGKMYSMIFEKRPFGLGLTAYDKTSQIGAVVIENKSAQPCRLHSRVISVNDEICRDSSYQNIAQLLRTALLPCEVQLLCEPTVTDKQSPVAAADTLLRPQINDKNYPVFTGKPSPKSSTTFTSTSSSSSSNSNSNSNVNVNVNSNSKSSLNSNSNSSSNSISTLTTSSSQVLPVVDVTPQGVSSVAHSTGLPPQIKESEVDKPLQPQLSDLAPPVAETISDNYPKPVTTP</sequence>
<feature type="region of interest" description="Disordered" evidence="1">
    <location>
        <begin position="265"/>
        <end position="312"/>
    </location>
</feature>
<reference evidence="3 4" key="1">
    <citation type="journal article" date="2013" name="Curr. Biol.">
        <title>The Genome of the Foraminiferan Reticulomyxa filosa.</title>
        <authorList>
            <person name="Glockner G."/>
            <person name="Hulsmann N."/>
            <person name="Schleicher M."/>
            <person name="Noegel A.A."/>
            <person name="Eichinger L."/>
            <person name="Gallinger C."/>
            <person name="Pawlowski J."/>
            <person name="Sierra R."/>
            <person name="Euteneuer U."/>
            <person name="Pillet L."/>
            <person name="Moustafa A."/>
            <person name="Platzer M."/>
            <person name="Groth M."/>
            <person name="Szafranski K."/>
            <person name="Schliwa M."/>
        </authorList>
    </citation>
    <scope>NUCLEOTIDE SEQUENCE [LARGE SCALE GENOMIC DNA]</scope>
</reference>
<keyword evidence="3" id="KW-0808">Transferase</keyword>
<organism evidence="3 4">
    <name type="scientific">Reticulomyxa filosa</name>
    <dbReference type="NCBI Taxonomy" id="46433"/>
    <lineage>
        <taxon>Eukaryota</taxon>
        <taxon>Sar</taxon>
        <taxon>Rhizaria</taxon>
        <taxon>Retaria</taxon>
        <taxon>Foraminifera</taxon>
        <taxon>Monothalamids</taxon>
        <taxon>Reticulomyxidae</taxon>
        <taxon>Reticulomyxa</taxon>
    </lineage>
</organism>
<evidence type="ECO:0000313" key="4">
    <source>
        <dbReference type="Proteomes" id="UP000023152"/>
    </source>
</evidence>
<evidence type="ECO:0000256" key="2">
    <source>
        <dbReference type="SAM" id="Phobius"/>
    </source>
</evidence>
<dbReference type="Proteomes" id="UP000023152">
    <property type="component" value="Unassembled WGS sequence"/>
</dbReference>